<evidence type="ECO:0000313" key="1">
    <source>
        <dbReference type="EMBL" id="MDN3921456.1"/>
    </source>
</evidence>
<dbReference type="RefSeq" id="WP_290359747.1">
    <property type="nucleotide sequence ID" value="NZ_JAUHHC010000003.1"/>
</dbReference>
<accession>A0ABT8DTQ4</accession>
<comment type="caution">
    <text evidence="1">The sequence shown here is derived from an EMBL/GenBank/DDBJ whole genome shotgun (WGS) entry which is preliminary data.</text>
</comment>
<keyword evidence="2" id="KW-1185">Reference proteome</keyword>
<reference evidence="1 2" key="1">
    <citation type="submission" date="2023-06" db="EMBL/GenBank/DDBJ databases">
        <title>Pelomonas sp. PFR6 16S ribosomal RNA gene Genome sequencing and assembly.</title>
        <authorList>
            <person name="Woo H."/>
        </authorList>
    </citation>
    <scope>NUCLEOTIDE SEQUENCE [LARGE SCALE GENOMIC DNA]</scope>
    <source>
        <strain evidence="1 2">PFR6</strain>
    </source>
</reference>
<organism evidence="1 2">
    <name type="scientific">Roseateles violae</name>
    <dbReference type="NCBI Taxonomy" id="3058042"/>
    <lineage>
        <taxon>Bacteria</taxon>
        <taxon>Pseudomonadati</taxon>
        <taxon>Pseudomonadota</taxon>
        <taxon>Betaproteobacteria</taxon>
        <taxon>Burkholderiales</taxon>
        <taxon>Sphaerotilaceae</taxon>
        <taxon>Roseateles</taxon>
    </lineage>
</organism>
<dbReference type="Proteomes" id="UP001228044">
    <property type="component" value="Unassembled WGS sequence"/>
</dbReference>
<protein>
    <submittedName>
        <fullName evidence="1">CehA/McbA family metallohydrolase</fullName>
    </submittedName>
</protein>
<dbReference type="InterPro" id="IPR006311">
    <property type="entry name" value="TAT_signal"/>
</dbReference>
<sequence>MNTPEPNRRRVLGGIATLALPAAAATDPHAAHRMAAPDAEALPAELAQPLLGLFQRVKESLARAGEALPSSEVDRIDAQMAAGQLAEAARAAVALLQTRVLLSASINAEARVSVKRGLLRPQLVQGGWRLFLVRISSPALVPGKLGASSTSALPLNGLHPPGATPAGSMGQQAVSTTRGDLALRWLDLDVHDLAPLDASLEALPLDFKIIRLYAADAGLRSATLALDIGPGTGDIGGRDRVNVTFQVLPARTVSLNIRHVDGRPVTASLAVTDSLGRVVPSQTRRRLPDLFFQRKVYRADGQTLSLPAGDYKVELQRGPEYLLKTSQRRVPETGDLRWTFQLERWIDPGARGWYSGDHHIHAAGCAHYEQPEQGVGPEVMAPQVQGEGLAIGAVLTWGPGFYHQKTFFTGGDASVSRPGHILHYDLEVSGFPSSHCGHLALLQMQTMDYPGSSRIEQRPSSNAPVLRWARSQGAITGYAHAGVGLWVGSTELPNTLMPPFNGIGANDYIVTLPEGLVDFIGVCNHPPAAEMTIWYHTMNVGLRSVIAGETDWPCFFEESMGMGRSYVKLDEALGYAAWCKGLQRGRSYVSEGRAHLLDFKVRSADGMAEPGGADLSLAAPQALAIEVDFAARLEPAVTPQTEAIRKLGPLDKPYWHLERARVGESRQVIVELIVNGQPVEARAVAADGRVQALRFAYTPLASCWLALRVMYAAHTNPVWATVAEAPVRVKKSAQWCRAAVDACWHQKLPRIRPAEREEEARLYDRARRFYERMLSEAQA</sequence>
<dbReference type="EMBL" id="JAUHHC010000003">
    <property type="protein sequence ID" value="MDN3921456.1"/>
    <property type="molecule type" value="Genomic_DNA"/>
</dbReference>
<name>A0ABT8DTQ4_9BURK</name>
<dbReference type="NCBIfam" id="NF038032">
    <property type="entry name" value="CehA_McbA_metalo"/>
    <property type="match status" value="1"/>
</dbReference>
<dbReference type="PROSITE" id="PS51318">
    <property type="entry name" value="TAT"/>
    <property type="match status" value="1"/>
</dbReference>
<evidence type="ECO:0000313" key="2">
    <source>
        <dbReference type="Proteomes" id="UP001228044"/>
    </source>
</evidence>
<proteinExistence type="predicted"/>
<gene>
    <name evidence="1" type="ORF">QWJ38_14275</name>
</gene>